<keyword evidence="2 4" id="KW-0819">tRNA processing</keyword>
<dbReference type="EMBL" id="LT906470">
    <property type="protein sequence ID" value="SNV72705.1"/>
    <property type="molecule type" value="Genomic_DNA"/>
</dbReference>
<accession>A0A239ZNS6</accession>
<comment type="subunit">
    <text evidence="4">Homodimer.</text>
</comment>
<evidence type="ECO:0000256" key="5">
    <source>
        <dbReference type="PIRSR" id="PIRSR001430-1"/>
    </source>
</evidence>
<dbReference type="PIRSF" id="PIRSF001430">
    <property type="entry name" value="tRNA_psdUrid_synth"/>
    <property type="match status" value="1"/>
</dbReference>
<evidence type="ECO:0000313" key="9">
    <source>
        <dbReference type="EMBL" id="SNV72705.1"/>
    </source>
</evidence>
<feature type="domain" description="Pseudouridine synthase I TruA alpha/beta" evidence="8">
    <location>
        <begin position="147"/>
        <end position="246"/>
    </location>
</feature>
<evidence type="ECO:0000313" key="10">
    <source>
        <dbReference type="Proteomes" id="UP000214973"/>
    </source>
</evidence>
<dbReference type="InterPro" id="IPR020094">
    <property type="entry name" value="TruA/RsuA/RluB/E/F_N"/>
</dbReference>
<feature type="active site" description="Nucleophile" evidence="4 5">
    <location>
        <position position="54"/>
    </location>
</feature>
<keyword evidence="3 4" id="KW-0413">Isomerase</keyword>
<sequence length="261" mass="29114">MRNIRLIVAYDGTDLAGYQKQPDDKGLTVQGCLEYGLSRICNEPIQIYGASRTDAGVHAKFQVCTFQTSGSIPVENIPRAMIAHIPEDIVVTAAEEISLDWKPRWNIYGKEYAYTIYNREIGNPLTKRFHWHVKKPLDIGLMRQAGAELVGTHDFTTLQGTNSTPANPVKTILGIAVEADGPNVTISVVGDGFLYHMVRNIAGLLVDIGQGRRRVADIRGYLEARDRRVIGKTAPPQGLCLEEIFFTEERLQEVLENKYSI</sequence>
<dbReference type="InterPro" id="IPR020103">
    <property type="entry name" value="PsdUridine_synth_cat_dom_sf"/>
</dbReference>
<dbReference type="PANTHER" id="PTHR11142">
    <property type="entry name" value="PSEUDOURIDYLATE SYNTHASE"/>
    <property type="match status" value="1"/>
</dbReference>
<feature type="binding site" evidence="4 6">
    <location>
        <position position="112"/>
    </location>
    <ligand>
        <name>substrate</name>
    </ligand>
</feature>
<organism evidence="9 10">
    <name type="scientific">Veillonella rodentium</name>
    <dbReference type="NCBI Taxonomy" id="248315"/>
    <lineage>
        <taxon>Bacteria</taxon>
        <taxon>Bacillati</taxon>
        <taxon>Bacillota</taxon>
        <taxon>Negativicutes</taxon>
        <taxon>Veillonellales</taxon>
        <taxon>Veillonellaceae</taxon>
        <taxon>Veillonella</taxon>
    </lineage>
</organism>
<evidence type="ECO:0000256" key="1">
    <source>
        <dbReference type="ARBA" id="ARBA00009375"/>
    </source>
</evidence>
<dbReference type="InterPro" id="IPR001406">
    <property type="entry name" value="PsdUridine_synth_TruA"/>
</dbReference>
<dbReference type="PANTHER" id="PTHR11142:SF0">
    <property type="entry name" value="TRNA PSEUDOURIDINE SYNTHASE-LIKE 1"/>
    <property type="match status" value="1"/>
</dbReference>
<dbReference type="FunFam" id="3.30.70.580:FF:000001">
    <property type="entry name" value="tRNA pseudouridine synthase A"/>
    <property type="match status" value="1"/>
</dbReference>
<protein>
    <recommendedName>
        <fullName evidence="4">tRNA pseudouridine synthase A</fullName>
        <ecNumber evidence="4">5.4.99.12</ecNumber>
    </recommendedName>
    <alternativeName>
        <fullName evidence="4">tRNA pseudouridine(38-40) synthase</fullName>
    </alternativeName>
    <alternativeName>
        <fullName evidence="4">tRNA pseudouridylate synthase I</fullName>
    </alternativeName>
    <alternativeName>
        <fullName evidence="4">tRNA-uridine isomerase I</fullName>
    </alternativeName>
</protein>
<dbReference type="EC" id="5.4.99.12" evidence="4"/>
<dbReference type="GO" id="GO:0003723">
    <property type="term" value="F:RNA binding"/>
    <property type="evidence" value="ECO:0007669"/>
    <property type="project" value="InterPro"/>
</dbReference>
<feature type="domain" description="Pseudouridine synthase I TruA alpha/beta" evidence="8">
    <location>
        <begin position="7"/>
        <end position="105"/>
    </location>
</feature>
<dbReference type="AlphaFoldDB" id="A0A239ZNS6"/>
<evidence type="ECO:0000256" key="7">
    <source>
        <dbReference type="RuleBase" id="RU003792"/>
    </source>
</evidence>
<keyword evidence="10" id="KW-1185">Reference proteome</keyword>
<dbReference type="HAMAP" id="MF_00171">
    <property type="entry name" value="TruA"/>
    <property type="match status" value="1"/>
</dbReference>
<comment type="caution">
    <text evidence="4">Lacks conserved residue(s) required for the propagation of feature annotation.</text>
</comment>
<evidence type="ECO:0000256" key="3">
    <source>
        <dbReference type="ARBA" id="ARBA00023235"/>
    </source>
</evidence>
<evidence type="ECO:0000256" key="4">
    <source>
        <dbReference type="HAMAP-Rule" id="MF_00171"/>
    </source>
</evidence>
<dbReference type="KEGG" id="vrm:44547418_01556"/>
<evidence type="ECO:0000259" key="8">
    <source>
        <dbReference type="Pfam" id="PF01416"/>
    </source>
</evidence>
<dbReference type="GO" id="GO:0031119">
    <property type="term" value="P:tRNA pseudouridine synthesis"/>
    <property type="evidence" value="ECO:0007669"/>
    <property type="project" value="UniProtKB-UniRule"/>
</dbReference>
<dbReference type="NCBIfam" id="TIGR00071">
    <property type="entry name" value="hisT_truA"/>
    <property type="match status" value="1"/>
</dbReference>
<evidence type="ECO:0000256" key="2">
    <source>
        <dbReference type="ARBA" id="ARBA00022694"/>
    </source>
</evidence>
<dbReference type="Gene3D" id="3.30.70.580">
    <property type="entry name" value="Pseudouridine synthase I, catalytic domain, N-terminal subdomain"/>
    <property type="match status" value="1"/>
</dbReference>
<dbReference type="GO" id="GO:0160147">
    <property type="term" value="F:tRNA pseudouridine(38-40) synthase activity"/>
    <property type="evidence" value="ECO:0007669"/>
    <property type="project" value="UniProtKB-EC"/>
</dbReference>
<dbReference type="SUPFAM" id="SSF55120">
    <property type="entry name" value="Pseudouridine synthase"/>
    <property type="match status" value="1"/>
</dbReference>
<name>A0A239ZNS6_9FIRM</name>
<comment type="catalytic activity">
    <reaction evidence="4 7">
        <text>uridine(38/39/40) in tRNA = pseudouridine(38/39/40) in tRNA</text>
        <dbReference type="Rhea" id="RHEA:22376"/>
        <dbReference type="Rhea" id="RHEA-COMP:10085"/>
        <dbReference type="Rhea" id="RHEA-COMP:10087"/>
        <dbReference type="ChEBI" id="CHEBI:65314"/>
        <dbReference type="ChEBI" id="CHEBI:65315"/>
        <dbReference type="EC" id="5.4.99.12"/>
    </reaction>
</comment>
<dbReference type="Proteomes" id="UP000214973">
    <property type="component" value="Chromosome 1"/>
</dbReference>
<reference evidence="9 10" key="1">
    <citation type="submission" date="2017-06" db="EMBL/GenBank/DDBJ databases">
        <authorList>
            <consortium name="Pathogen Informatics"/>
        </authorList>
    </citation>
    <scope>NUCLEOTIDE SEQUENCE [LARGE SCALE GENOMIC DNA]</scope>
    <source>
        <strain evidence="9 10">NCTC12018</strain>
    </source>
</reference>
<dbReference type="InterPro" id="IPR020095">
    <property type="entry name" value="PsdUridine_synth_TruA_C"/>
</dbReference>
<dbReference type="Pfam" id="PF01416">
    <property type="entry name" value="PseudoU_synth_1"/>
    <property type="match status" value="2"/>
</dbReference>
<evidence type="ECO:0000256" key="6">
    <source>
        <dbReference type="PIRSR" id="PIRSR001430-2"/>
    </source>
</evidence>
<dbReference type="InterPro" id="IPR020097">
    <property type="entry name" value="PsdUridine_synth_TruA_a/b_dom"/>
</dbReference>
<comment type="function">
    <text evidence="4">Formation of pseudouridine at positions 38, 39 and 40 in the anticodon stem and loop of transfer RNAs.</text>
</comment>
<gene>
    <name evidence="4 9" type="primary">truA</name>
    <name evidence="9" type="ORF">SAMEA44547418_01556</name>
</gene>
<proteinExistence type="inferred from homology"/>
<dbReference type="RefSeq" id="WP_095066406.1">
    <property type="nucleotide sequence ID" value="NZ_LT906470.1"/>
</dbReference>
<dbReference type="CDD" id="cd02570">
    <property type="entry name" value="PseudoU_synth_EcTruA"/>
    <property type="match status" value="1"/>
</dbReference>
<dbReference type="Gene3D" id="3.30.70.660">
    <property type="entry name" value="Pseudouridine synthase I, catalytic domain, C-terminal subdomain"/>
    <property type="match status" value="1"/>
</dbReference>
<comment type="similarity">
    <text evidence="1 4 7">Belongs to the tRNA pseudouridine synthase TruA family.</text>
</comment>